<dbReference type="Gene3D" id="3.40.50.2300">
    <property type="match status" value="1"/>
</dbReference>
<evidence type="ECO:0000256" key="1">
    <source>
        <dbReference type="ARBA" id="ARBA00010062"/>
    </source>
</evidence>
<dbReference type="SUPFAM" id="SSF53822">
    <property type="entry name" value="Periplasmic binding protein-like I"/>
    <property type="match status" value="1"/>
</dbReference>
<comment type="similarity">
    <text evidence="1">Belongs to the leucine-binding protein family.</text>
</comment>
<evidence type="ECO:0000259" key="3">
    <source>
        <dbReference type="Pfam" id="PF13458"/>
    </source>
</evidence>
<dbReference type="InterPro" id="IPR028081">
    <property type="entry name" value="Leu-bd"/>
</dbReference>
<dbReference type="PANTHER" id="PTHR30483">
    <property type="entry name" value="LEUCINE-SPECIFIC-BINDING PROTEIN"/>
    <property type="match status" value="1"/>
</dbReference>
<feature type="domain" description="Leucine-binding protein" evidence="3">
    <location>
        <begin position="39"/>
        <end position="162"/>
    </location>
</feature>
<dbReference type="PANTHER" id="PTHR30483:SF6">
    <property type="entry name" value="PERIPLASMIC BINDING PROTEIN OF ABC TRANSPORTER FOR NATURAL AMINO ACIDS"/>
    <property type="match status" value="1"/>
</dbReference>
<reference evidence="4" key="1">
    <citation type="submission" date="2021-08" db="EMBL/GenBank/DDBJ databases">
        <title>Complete genome sequence of Pseudomonas phytophila.</title>
        <authorList>
            <person name="Weir B.S."/>
            <person name="Templeton M.D."/>
            <person name="Arshed S."/>
            <person name="Andersen M.T."/>
            <person name="Jayaraman J."/>
        </authorList>
    </citation>
    <scope>NUCLEOTIDE SEQUENCE</scope>
    <source>
        <strain evidence="4">ICMP 23753</strain>
    </source>
</reference>
<gene>
    <name evidence="4" type="ORF">K3169_14530</name>
</gene>
<sequence>MTMLKVGVSALFNPADTPHARTFLRAMCVARNFIPALAQVQWHFLDDGANRVRAEQVAEQMVAAGVDLMIGHFSSDAAFSAAPVYRQSGIPLLTPAATIDCLTQDHHNVFRFCPSDRQLTRDLLGWIAVKGWQTLHISADHSAHGQALAKGIARAARDYGIHKTDEREQAQVEVFAGRLRSSREHWQRRRAQGSQRPLILTDDAASPYLGNAAADDCNTWVIGFGNAETKAQPCPGTLQYTALFGTAAETAPETYYRESLLLFHVLGALTSRNSRRAELLHALNHTTFNTPMGEVSFDQGERRGAFNTLWRVGPQGLQPISE</sequence>
<evidence type="ECO:0000313" key="5">
    <source>
        <dbReference type="Proteomes" id="UP001063228"/>
    </source>
</evidence>
<dbReference type="Pfam" id="PF13458">
    <property type="entry name" value="Peripla_BP_6"/>
    <property type="match status" value="1"/>
</dbReference>
<dbReference type="InterPro" id="IPR051010">
    <property type="entry name" value="BCAA_transport"/>
</dbReference>
<dbReference type="Proteomes" id="UP001063228">
    <property type="component" value="Chromosome"/>
</dbReference>
<protein>
    <submittedName>
        <fullName evidence="4">ABC transporter substrate-binding protein</fullName>
    </submittedName>
</protein>
<proteinExistence type="inferred from homology"/>
<name>A0ABY6FMZ6_9PSED</name>
<dbReference type="RefSeq" id="WP_263272138.1">
    <property type="nucleotide sequence ID" value="NZ_CP081201.1"/>
</dbReference>
<dbReference type="EMBL" id="CP081201">
    <property type="protein sequence ID" value="UXZ98994.1"/>
    <property type="molecule type" value="Genomic_DNA"/>
</dbReference>
<organism evidence="4 5">
    <name type="scientific">Pseudomonas phytophila</name>
    <dbReference type="NCBI Taxonomy" id="2867264"/>
    <lineage>
        <taxon>Bacteria</taxon>
        <taxon>Pseudomonadati</taxon>
        <taxon>Pseudomonadota</taxon>
        <taxon>Gammaproteobacteria</taxon>
        <taxon>Pseudomonadales</taxon>
        <taxon>Pseudomonadaceae</taxon>
        <taxon>Pseudomonas</taxon>
    </lineage>
</organism>
<keyword evidence="5" id="KW-1185">Reference proteome</keyword>
<dbReference type="InterPro" id="IPR028082">
    <property type="entry name" value="Peripla_BP_I"/>
</dbReference>
<evidence type="ECO:0000313" key="4">
    <source>
        <dbReference type="EMBL" id="UXZ98994.1"/>
    </source>
</evidence>
<keyword evidence="2" id="KW-0732">Signal</keyword>
<evidence type="ECO:0000256" key="2">
    <source>
        <dbReference type="ARBA" id="ARBA00022729"/>
    </source>
</evidence>
<accession>A0ABY6FMZ6</accession>